<dbReference type="AlphaFoldDB" id="A0A6G1LIV8"/>
<dbReference type="Proteomes" id="UP000799436">
    <property type="component" value="Unassembled WGS sequence"/>
</dbReference>
<feature type="region of interest" description="Disordered" evidence="1">
    <location>
        <begin position="1"/>
        <end position="22"/>
    </location>
</feature>
<feature type="region of interest" description="Disordered" evidence="1">
    <location>
        <begin position="440"/>
        <end position="467"/>
    </location>
</feature>
<reference evidence="2" key="1">
    <citation type="journal article" date="2020" name="Stud. Mycol.">
        <title>101 Dothideomycetes genomes: a test case for predicting lifestyles and emergence of pathogens.</title>
        <authorList>
            <person name="Haridas S."/>
            <person name="Albert R."/>
            <person name="Binder M."/>
            <person name="Bloem J."/>
            <person name="Labutti K."/>
            <person name="Salamov A."/>
            <person name="Andreopoulos B."/>
            <person name="Baker S."/>
            <person name="Barry K."/>
            <person name="Bills G."/>
            <person name="Bluhm B."/>
            <person name="Cannon C."/>
            <person name="Castanera R."/>
            <person name="Culley D."/>
            <person name="Daum C."/>
            <person name="Ezra D."/>
            <person name="Gonzalez J."/>
            <person name="Henrissat B."/>
            <person name="Kuo A."/>
            <person name="Liang C."/>
            <person name="Lipzen A."/>
            <person name="Lutzoni F."/>
            <person name="Magnuson J."/>
            <person name="Mondo S."/>
            <person name="Nolan M."/>
            <person name="Ohm R."/>
            <person name="Pangilinan J."/>
            <person name="Park H.-J."/>
            <person name="Ramirez L."/>
            <person name="Alfaro M."/>
            <person name="Sun H."/>
            <person name="Tritt A."/>
            <person name="Yoshinaga Y."/>
            <person name="Zwiers L.-H."/>
            <person name="Turgeon B."/>
            <person name="Goodwin S."/>
            <person name="Spatafora J."/>
            <person name="Crous P."/>
            <person name="Grigoriev I."/>
        </authorList>
    </citation>
    <scope>NUCLEOTIDE SEQUENCE</scope>
    <source>
        <strain evidence="2">CBS 116005</strain>
    </source>
</reference>
<name>A0A6G1LIV8_9PEZI</name>
<sequence length="645" mass="73654">MASDQDRASGRMDSSEQSDEETMLLEEDLMRARERAGLTSPMYNMRILEALREVRYNHRSAASETQVQQSEELLERHAAAPVLDQNMSMKTAILNVGCEADYLVQALRKSRFRLPKLPPTLTSAMLALHNARVPDGGKVHLDKLYDQRLGDRERLYILMEHGIPRVFIKELLHLIGPADHPSQEQRVWQMREWHSETMRGPYRVDVIRPIFELKFEDAIEALQKRLRRQAREQYTNEHSLDERLERYELEWNSWRKGLTDALQGLQRSLGLEVKHRDSFIDSSDGDEVALPRLRVPEGIDQATEASLRERLKRTTVGASDLPVIRDGQPVMQIDEKTNQDKQYADNSRTLESRAIKPQELDFFDVPAIGELEAGIRLWDNHTAKVQRKDVTHGSQSDYLQDVEKRLDCTTEQAIGRKRPSEAYLKTLAQELKNLPSVHRRTVDAQTGDSTRLVDRSNRDPDGLKTRGSELADLELDASRLTAECDATDVVDLEQRIQGLGTHHSSNIDKSEACRSAPSEHNTPVKASALDNENQAAPAMTAEQKDSILHKAQRKMNRTWVDDFLEELRLESKAPDEKKSRAADAEDKTANVNGRETAKVKVYETPNRLIQEGVDDLYEASRVDEMAWKKHIRLKRAHGARVSMFG</sequence>
<accession>A0A6G1LIV8</accession>
<evidence type="ECO:0000256" key="1">
    <source>
        <dbReference type="SAM" id="MobiDB-lite"/>
    </source>
</evidence>
<feature type="region of interest" description="Disordered" evidence="1">
    <location>
        <begin position="502"/>
        <end position="523"/>
    </location>
</feature>
<evidence type="ECO:0000313" key="3">
    <source>
        <dbReference type="Proteomes" id="UP000799436"/>
    </source>
</evidence>
<feature type="compositionally biased region" description="Basic and acidic residues" evidence="1">
    <location>
        <begin position="1"/>
        <end position="14"/>
    </location>
</feature>
<proteinExistence type="predicted"/>
<organism evidence="2 3">
    <name type="scientific">Teratosphaeria nubilosa</name>
    <dbReference type="NCBI Taxonomy" id="161662"/>
    <lineage>
        <taxon>Eukaryota</taxon>
        <taxon>Fungi</taxon>
        <taxon>Dikarya</taxon>
        <taxon>Ascomycota</taxon>
        <taxon>Pezizomycotina</taxon>
        <taxon>Dothideomycetes</taxon>
        <taxon>Dothideomycetidae</taxon>
        <taxon>Mycosphaerellales</taxon>
        <taxon>Teratosphaeriaceae</taxon>
        <taxon>Teratosphaeria</taxon>
    </lineage>
</organism>
<evidence type="ECO:0000313" key="2">
    <source>
        <dbReference type="EMBL" id="KAF2772550.1"/>
    </source>
</evidence>
<feature type="compositionally biased region" description="Basic and acidic residues" evidence="1">
    <location>
        <begin position="451"/>
        <end position="467"/>
    </location>
</feature>
<keyword evidence="3" id="KW-1185">Reference proteome</keyword>
<gene>
    <name evidence="2" type="ORF">EJ03DRAFT_187418</name>
</gene>
<dbReference type="EMBL" id="ML995814">
    <property type="protein sequence ID" value="KAF2772550.1"/>
    <property type="molecule type" value="Genomic_DNA"/>
</dbReference>
<protein>
    <submittedName>
        <fullName evidence="2">Uncharacterized protein</fullName>
    </submittedName>
</protein>